<gene>
    <name evidence="2" type="ORF">LG368_12120</name>
</gene>
<feature type="transmembrane region" description="Helical" evidence="1">
    <location>
        <begin position="160"/>
        <end position="179"/>
    </location>
</feature>
<keyword evidence="1" id="KW-1133">Transmembrane helix</keyword>
<feature type="transmembrane region" description="Helical" evidence="1">
    <location>
        <begin position="114"/>
        <end position="140"/>
    </location>
</feature>
<feature type="transmembrane region" description="Helical" evidence="1">
    <location>
        <begin position="5"/>
        <end position="27"/>
    </location>
</feature>
<dbReference type="Pfam" id="PF14348">
    <property type="entry name" value="DtrJ-like"/>
    <property type="match status" value="1"/>
</dbReference>
<dbReference type="RefSeq" id="WP_226754986.1">
    <property type="nucleotide sequence ID" value="NZ_JAJATW010000019.1"/>
</dbReference>
<proteinExistence type="predicted"/>
<keyword evidence="1" id="KW-0472">Membrane</keyword>
<protein>
    <submittedName>
        <fullName evidence="2">DUF4400 domain-containing protein</fullName>
    </submittedName>
</protein>
<accession>A0A9X1LFA0</accession>
<feature type="transmembrane region" description="Helical" evidence="1">
    <location>
        <begin position="185"/>
        <end position="205"/>
    </location>
</feature>
<sequence>MKIPLWLIVSILVIELGAVLLLVPGSFTKDAIQKESAYVESSLGPETSEWINNKADSWHKLIMIDSGIERGIYRTFIPTENARKESRGMEEMGQFWFDWIKGRINTLSEVVYQFLARIALLVVWSPYMLILLVPAVYDGLMTWRIKRTNFDYASPIIHRYGVRSIGYLFLAFCVVSFSPFAVSPLVIPVVMMITCILIGFAIGNFQKRV</sequence>
<evidence type="ECO:0000313" key="3">
    <source>
        <dbReference type="Proteomes" id="UP001139095"/>
    </source>
</evidence>
<keyword evidence="3" id="KW-1185">Reference proteome</keyword>
<dbReference type="EMBL" id="JAJATW010000019">
    <property type="protein sequence ID" value="MCB5162640.1"/>
    <property type="molecule type" value="Genomic_DNA"/>
</dbReference>
<dbReference type="AlphaFoldDB" id="A0A9X1LFA0"/>
<reference evidence="2" key="1">
    <citation type="submission" date="2021-10" db="EMBL/GenBank/DDBJ databases">
        <title>Marinomonas pontica sp. nov., isolated from the Black Sea.</title>
        <authorList>
            <person name="Zhao L.-H."/>
            <person name="Xue J.-H."/>
        </authorList>
    </citation>
    <scope>NUCLEOTIDE SEQUENCE</scope>
    <source>
        <strain evidence="2">E8</strain>
    </source>
</reference>
<evidence type="ECO:0000313" key="2">
    <source>
        <dbReference type="EMBL" id="MCB5162640.1"/>
    </source>
</evidence>
<organism evidence="2 3">
    <name type="scientific">Marinomonas algarum</name>
    <dbReference type="NCBI Taxonomy" id="2883105"/>
    <lineage>
        <taxon>Bacteria</taxon>
        <taxon>Pseudomonadati</taxon>
        <taxon>Pseudomonadota</taxon>
        <taxon>Gammaproteobacteria</taxon>
        <taxon>Oceanospirillales</taxon>
        <taxon>Oceanospirillaceae</taxon>
        <taxon>Marinomonas</taxon>
    </lineage>
</organism>
<evidence type="ECO:0000256" key="1">
    <source>
        <dbReference type="SAM" id="Phobius"/>
    </source>
</evidence>
<keyword evidence="1" id="KW-0812">Transmembrane</keyword>
<comment type="caution">
    <text evidence="2">The sequence shown here is derived from an EMBL/GenBank/DDBJ whole genome shotgun (WGS) entry which is preliminary data.</text>
</comment>
<dbReference type="Proteomes" id="UP001139095">
    <property type="component" value="Unassembled WGS sequence"/>
</dbReference>
<name>A0A9X1LFA0_9GAMM</name>
<dbReference type="InterPro" id="IPR022266">
    <property type="entry name" value="DtrJ-like"/>
</dbReference>